<organism evidence="3 8">
    <name type="scientific">Rotaria sordida</name>
    <dbReference type="NCBI Taxonomy" id="392033"/>
    <lineage>
        <taxon>Eukaryota</taxon>
        <taxon>Metazoa</taxon>
        <taxon>Spiralia</taxon>
        <taxon>Gnathifera</taxon>
        <taxon>Rotifera</taxon>
        <taxon>Eurotatoria</taxon>
        <taxon>Bdelloidea</taxon>
        <taxon>Philodinida</taxon>
        <taxon>Philodinidae</taxon>
        <taxon>Rotaria</taxon>
    </lineage>
</organism>
<dbReference type="OrthoDB" id="9991797at2759"/>
<dbReference type="Proteomes" id="UP000663889">
    <property type="component" value="Unassembled WGS sequence"/>
</dbReference>
<dbReference type="EMBL" id="CAJOAX010000017">
    <property type="protein sequence ID" value="CAF3480535.1"/>
    <property type="molecule type" value="Genomic_DNA"/>
</dbReference>
<dbReference type="EMBL" id="CAJNOU010001060">
    <property type="protein sequence ID" value="CAF1143407.1"/>
    <property type="molecule type" value="Genomic_DNA"/>
</dbReference>
<evidence type="ECO:0000313" key="6">
    <source>
        <dbReference type="EMBL" id="CAF3764602.1"/>
    </source>
</evidence>
<dbReference type="Proteomes" id="UP000663874">
    <property type="component" value="Unassembled WGS sequence"/>
</dbReference>
<evidence type="ECO:0000313" key="8">
    <source>
        <dbReference type="Proteomes" id="UP000663889"/>
    </source>
</evidence>
<feature type="region of interest" description="Disordered" evidence="1">
    <location>
        <begin position="33"/>
        <end position="65"/>
    </location>
</feature>
<comment type="caution">
    <text evidence="3">The sequence shown here is derived from an EMBL/GenBank/DDBJ whole genome shotgun (WGS) entry which is preliminary data.</text>
</comment>
<dbReference type="EMBL" id="CAJOBD010002240">
    <property type="protein sequence ID" value="CAF3867109.1"/>
    <property type="molecule type" value="Genomic_DNA"/>
</dbReference>
<evidence type="ECO:0000256" key="1">
    <source>
        <dbReference type="SAM" id="MobiDB-lite"/>
    </source>
</evidence>
<evidence type="ECO:0000313" key="4">
    <source>
        <dbReference type="EMBL" id="CAF1252280.1"/>
    </source>
</evidence>
<dbReference type="AlphaFoldDB" id="A0A814S7Y1"/>
<dbReference type="Proteomes" id="UP000663823">
    <property type="component" value="Unassembled WGS sequence"/>
</dbReference>
<sequence length="115" mass="12316">MASQMCGLKAPGHVYAGTLQNSSDNDVTVEVEYGGSDSSHRETMNVTVPKGGSQRLEEKSVQVGDNEQRKVIQKLTVRSQDGTTNELSAPFAGVTSPKANWQFEVGQDGSLRSVS</sequence>
<reference evidence="3" key="1">
    <citation type="submission" date="2021-02" db="EMBL/GenBank/DDBJ databases">
        <authorList>
            <person name="Nowell W R."/>
        </authorList>
    </citation>
    <scope>NUCLEOTIDE SEQUENCE</scope>
</reference>
<dbReference type="EMBL" id="CAJOBE010001672">
    <property type="protein sequence ID" value="CAF3764602.1"/>
    <property type="molecule type" value="Genomic_DNA"/>
</dbReference>
<dbReference type="EMBL" id="CAJNOT010000204">
    <property type="protein sequence ID" value="CAF0892349.1"/>
    <property type="molecule type" value="Genomic_DNA"/>
</dbReference>
<evidence type="ECO:0000313" key="5">
    <source>
        <dbReference type="EMBL" id="CAF3480535.1"/>
    </source>
</evidence>
<dbReference type="EMBL" id="CAJNOO010002271">
    <property type="protein sequence ID" value="CAF1252280.1"/>
    <property type="molecule type" value="Genomic_DNA"/>
</dbReference>
<evidence type="ECO:0000313" key="2">
    <source>
        <dbReference type="EMBL" id="CAF0892349.1"/>
    </source>
</evidence>
<protein>
    <submittedName>
        <fullName evidence="3">Uncharacterized protein</fullName>
    </submittedName>
</protein>
<proteinExistence type="predicted"/>
<evidence type="ECO:0000313" key="7">
    <source>
        <dbReference type="EMBL" id="CAF3867109.1"/>
    </source>
</evidence>
<dbReference type="Proteomes" id="UP000663864">
    <property type="component" value="Unassembled WGS sequence"/>
</dbReference>
<dbReference type="Proteomes" id="UP000663882">
    <property type="component" value="Unassembled WGS sequence"/>
</dbReference>
<evidence type="ECO:0000313" key="3">
    <source>
        <dbReference type="EMBL" id="CAF1143407.1"/>
    </source>
</evidence>
<gene>
    <name evidence="6" type="ORF">FNK824_LOCUS13002</name>
    <name evidence="7" type="ORF">JBS370_LOCUS19092</name>
    <name evidence="5" type="ORF">OTI717_LOCUS493</name>
    <name evidence="4" type="ORF">RFH988_LOCUS27237</name>
    <name evidence="3" type="ORF">SEV965_LOCUS18054</name>
    <name evidence="2" type="ORF">ZHD862_LOCUS6946</name>
</gene>
<accession>A0A814S7Y1</accession>
<dbReference type="Proteomes" id="UP000663836">
    <property type="component" value="Unassembled WGS sequence"/>
</dbReference>
<feature type="compositionally biased region" description="Basic and acidic residues" evidence="1">
    <location>
        <begin position="55"/>
        <end position="65"/>
    </location>
</feature>
<name>A0A814S7Y1_9BILA</name>